<keyword evidence="2" id="KW-1185">Reference proteome</keyword>
<reference evidence="1" key="1">
    <citation type="submission" date="2020-08" db="EMBL/GenBank/DDBJ databases">
        <title>Multicomponent nature underlies the extraordinary mechanical properties of spider dragline silk.</title>
        <authorList>
            <person name="Kono N."/>
            <person name="Nakamura H."/>
            <person name="Mori M."/>
            <person name="Yoshida Y."/>
            <person name="Ohtoshi R."/>
            <person name="Malay A.D."/>
            <person name="Moran D.A.P."/>
            <person name="Tomita M."/>
            <person name="Numata K."/>
            <person name="Arakawa K."/>
        </authorList>
    </citation>
    <scope>NUCLEOTIDE SEQUENCE</scope>
</reference>
<sequence>MQNFFIGSFVRILQNNGAQIFGVTFASPSQCRTTTVTALNYENYDITANLHALLFRCSVLAAFLPWVRKPSLPLRKCYVTEEVSLDFRKLTLAVQSRCCWNVRRVYEIRSEAVWGMLLGQGCKWFAERDAKA</sequence>
<dbReference type="Proteomes" id="UP000887013">
    <property type="component" value="Unassembled WGS sequence"/>
</dbReference>
<organism evidence="1 2">
    <name type="scientific">Nephila pilipes</name>
    <name type="common">Giant wood spider</name>
    <name type="synonym">Nephila maculata</name>
    <dbReference type="NCBI Taxonomy" id="299642"/>
    <lineage>
        <taxon>Eukaryota</taxon>
        <taxon>Metazoa</taxon>
        <taxon>Ecdysozoa</taxon>
        <taxon>Arthropoda</taxon>
        <taxon>Chelicerata</taxon>
        <taxon>Arachnida</taxon>
        <taxon>Araneae</taxon>
        <taxon>Araneomorphae</taxon>
        <taxon>Entelegynae</taxon>
        <taxon>Araneoidea</taxon>
        <taxon>Nephilidae</taxon>
        <taxon>Nephila</taxon>
    </lineage>
</organism>
<name>A0A8X6NQI6_NEPPI</name>
<accession>A0A8X6NQI6</accession>
<dbReference type="EMBL" id="BMAW01106727">
    <property type="protein sequence ID" value="GFT25842.1"/>
    <property type="molecule type" value="Genomic_DNA"/>
</dbReference>
<proteinExistence type="predicted"/>
<gene>
    <name evidence="1" type="ORF">NPIL_483331</name>
</gene>
<dbReference type="AlphaFoldDB" id="A0A8X6NQI6"/>
<evidence type="ECO:0000313" key="2">
    <source>
        <dbReference type="Proteomes" id="UP000887013"/>
    </source>
</evidence>
<protein>
    <submittedName>
        <fullName evidence="1">Uncharacterized protein</fullName>
    </submittedName>
</protein>
<comment type="caution">
    <text evidence="1">The sequence shown here is derived from an EMBL/GenBank/DDBJ whole genome shotgun (WGS) entry which is preliminary data.</text>
</comment>
<evidence type="ECO:0000313" key="1">
    <source>
        <dbReference type="EMBL" id="GFT25842.1"/>
    </source>
</evidence>